<organism evidence="4 5">
    <name type="scientific">Biomphalaria glabrata</name>
    <name type="common">Bloodfluke planorb</name>
    <name type="synonym">Freshwater snail</name>
    <dbReference type="NCBI Taxonomy" id="6526"/>
    <lineage>
        <taxon>Eukaryota</taxon>
        <taxon>Metazoa</taxon>
        <taxon>Spiralia</taxon>
        <taxon>Lophotrochozoa</taxon>
        <taxon>Mollusca</taxon>
        <taxon>Gastropoda</taxon>
        <taxon>Heterobranchia</taxon>
        <taxon>Euthyneura</taxon>
        <taxon>Panpulmonata</taxon>
        <taxon>Hygrophila</taxon>
        <taxon>Lymnaeoidea</taxon>
        <taxon>Planorbidae</taxon>
        <taxon>Biomphalaria</taxon>
    </lineage>
</organism>
<evidence type="ECO:0000256" key="2">
    <source>
        <dbReference type="SAM" id="Phobius"/>
    </source>
</evidence>
<dbReference type="KEGG" id="bgt:106065963"/>
<feature type="region of interest" description="Disordered" evidence="1">
    <location>
        <begin position="825"/>
        <end position="859"/>
    </location>
</feature>
<keyword evidence="2" id="KW-1133">Transmembrane helix</keyword>
<dbReference type="OrthoDB" id="10541229at2759"/>
<feature type="signal peptide" evidence="3">
    <location>
        <begin position="1"/>
        <end position="19"/>
    </location>
</feature>
<accession>A0A2C9LUX5</accession>
<dbReference type="Proteomes" id="UP000076420">
    <property type="component" value="Unassembled WGS sequence"/>
</dbReference>
<dbReference type="VEuPathDB" id="VectorBase:BGLB035245"/>
<reference evidence="4" key="1">
    <citation type="submission" date="2020-05" db="UniProtKB">
        <authorList>
            <consortium name="EnsemblMetazoa"/>
        </authorList>
    </citation>
    <scope>IDENTIFICATION</scope>
    <source>
        <strain evidence="4">BB02</strain>
    </source>
</reference>
<gene>
    <name evidence="4" type="primary">106065963</name>
</gene>
<protein>
    <recommendedName>
        <fullName evidence="6">Ig-like domain-containing protein</fullName>
    </recommendedName>
</protein>
<evidence type="ECO:0000256" key="1">
    <source>
        <dbReference type="SAM" id="MobiDB-lite"/>
    </source>
</evidence>
<feature type="transmembrane region" description="Helical" evidence="2">
    <location>
        <begin position="467"/>
        <end position="492"/>
    </location>
</feature>
<evidence type="ECO:0000313" key="4">
    <source>
        <dbReference type="EnsemblMetazoa" id="BGLB035245-PA"/>
    </source>
</evidence>
<proteinExistence type="predicted"/>
<feature type="chain" id="PRO_5012993984" description="Ig-like domain-containing protein" evidence="3">
    <location>
        <begin position="20"/>
        <end position="990"/>
    </location>
</feature>
<evidence type="ECO:0008006" key="6">
    <source>
        <dbReference type="Google" id="ProtNLM"/>
    </source>
</evidence>
<dbReference type="AlphaFoldDB" id="A0A2C9LUX5"/>
<evidence type="ECO:0000313" key="5">
    <source>
        <dbReference type="Proteomes" id="UP000076420"/>
    </source>
</evidence>
<keyword evidence="2" id="KW-0812">Transmembrane</keyword>
<dbReference type="EnsemblMetazoa" id="BGLB035245-RA">
    <property type="protein sequence ID" value="BGLB035245-PA"/>
    <property type="gene ID" value="BGLB035245"/>
</dbReference>
<feature type="compositionally biased region" description="Polar residues" evidence="1">
    <location>
        <begin position="825"/>
        <end position="838"/>
    </location>
</feature>
<sequence>MTLYLIFLTLSTILNEIDTSTIRHCPVANVGESYELHCSGRTSNEGRFIVWNQENIENRTNEELGHCYLNSTCFTQNTSRYHVNLTLQYSLKLFLTFDSVLTISNVTENDRDTVMSCGVVYETWLLSEPEILMACRLPVFDLTPLPSCRAKLFMPDVSIVCDFQRVYPTVTCLLGYESNVFQPEVPVDYVKAPTPASPGYYDISCKGFLKFKDRYQTTYYVRMLYTYEFDIKEGENITQSRVQEVTLKWSPQTVINSPPYISICPPNMSKNVTVYCSATSSSKNVKLNLFVDNVKVIPQKLPTQSDCELYITMQEYILEVDTLFQNKSLSCQREGFSNDTANIDVLVPPTSNPLFGLGERIGINHINIIPEDAKLFITCQVNGGVPLVNNISVVCFLFNGTRLLTIHNFSNFVYFTIHGKSFSLGSYCICSAHHVSGCYTKNALLRISVDSFNENVVQSGDKSNTSYIIYIAAALVLISLVSVVIAMSAFLWRDSECMHLYCCRTYYSFVTEKYGNSWKFRKDVSASETTDRYRNFNAPPVQPRSILEASGGAETHSAGLDNASRDYLKCTSKESSSGVQTEEDETTDRYKKCDASLLPPRSILKASSAAKIHFADFKYTSEESSSGKQTEKDESHLNENEKIKIDYKCLLSSIETKVKTVDEKHQCSDVVQKLRNEKFPQFKYVSYYETSFSSSSKDLNKWRSRCGEKLCSKDSEASLSDECMTVSQRQRMRETQRLLKGEQKETVKKHEKYYFSSSKESLAQTLSNTKLQRMQKDIIEQHTSQKEKSKRAPSIGTLRFNSSSCFLPVEPTLRCSSREVKMPDQTFSKGSYSENVLSKSKPEERQTDLFDDEKDQNTRSLAETCRPHLKEITSEKGQTDVEDTFGFTYSDTVKTMLSDDKGHVRAEGDVIVTTRMKSKMPGESNYRVLKGTTSDHLEENPFPLLAGENEQRLVNKDNVRLCEGLSDKQFGVEIKDIIFMKTINPSEDSL</sequence>
<name>A0A2C9LUX5_BIOGL</name>
<keyword evidence="3" id="KW-0732">Signal</keyword>
<keyword evidence="2" id="KW-0472">Membrane</keyword>
<evidence type="ECO:0000256" key="3">
    <source>
        <dbReference type="SAM" id="SignalP"/>
    </source>
</evidence>
<dbReference type="VEuPathDB" id="VectorBase:BGLAX_047613"/>